<dbReference type="InterPro" id="IPR017972">
    <property type="entry name" value="Cyt_P450_CS"/>
</dbReference>
<dbReference type="Gene3D" id="1.10.630.10">
    <property type="entry name" value="Cytochrome P450"/>
    <property type="match status" value="1"/>
</dbReference>
<keyword evidence="2 8" id="KW-0349">Heme</keyword>
<keyword evidence="5 8" id="KW-0408">Iron</keyword>
<comment type="similarity">
    <text evidence="1 8">Belongs to the cytochrome P450 family.</text>
</comment>
<comment type="caution">
    <text evidence="9">The sequence shown here is derived from an EMBL/GenBank/DDBJ whole genome shotgun (WGS) entry which is preliminary data.</text>
</comment>
<dbReference type="GO" id="GO:0005506">
    <property type="term" value="F:iron ion binding"/>
    <property type="evidence" value="ECO:0007669"/>
    <property type="project" value="InterPro"/>
</dbReference>
<dbReference type="InterPro" id="IPR002397">
    <property type="entry name" value="Cyt_P450_B"/>
</dbReference>
<protein>
    <submittedName>
        <fullName evidence="9">Cytochrome P450</fullName>
    </submittedName>
</protein>
<dbReference type="OrthoDB" id="9801155at2"/>
<keyword evidence="10" id="KW-1185">Reference proteome</keyword>
<dbReference type="Proteomes" id="UP000229498">
    <property type="component" value="Unassembled WGS sequence"/>
</dbReference>
<dbReference type="EMBL" id="PHIG01000048">
    <property type="protein sequence ID" value="PJK28115.1"/>
    <property type="molecule type" value="Genomic_DNA"/>
</dbReference>
<dbReference type="FunFam" id="1.10.630.10:FF:000018">
    <property type="entry name" value="Cytochrome P450 monooxygenase"/>
    <property type="match status" value="1"/>
</dbReference>
<comment type="function">
    <text evidence="7">Cytochromes P450 are a group of heme-thiolate monooxygenases. They oxidize a variety of structurally unrelated compounds, including steroids, fatty acids, and xenobiotics.</text>
</comment>
<dbReference type="GO" id="GO:0016705">
    <property type="term" value="F:oxidoreductase activity, acting on paired donors, with incorporation or reduction of molecular oxygen"/>
    <property type="evidence" value="ECO:0007669"/>
    <property type="project" value="InterPro"/>
</dbReference>
<evidence type="ECO:0000256" key="3">
    <source>
        <dbReference type="ARBA" id="ARBA00022723"/>
    </source>
</evidence>
<organism evidence="9 10">
    <name type="scientific">Minwuia thermotolerans</name>
    <dbReference type="NCBI Taxonomy" id="2056226"/>
    <lineage>
        <taxon>Bacteria</taxon>
        <taxon>Pseudomonadati</taxon>
        <taxon>Pseudomonadota</taxon>
        <taxon>Alphaproteobacteria</taxon>
        <taxon>Minwuiales</taxon>
        <taxon>Minwuiaceae</taxon>
        <taxon>Minwuia</taxon>
    </lineage>
</organism>
<dbReference type="CDD" id="cd20625">
    <property type="entry name" value="CYP164-like"/>
    <property type="match status" value="1"/>
</dbReference>
<keyword evidence="6 8" id="KW-0503">Monooxygenase</keyword>
<dbReference type="InterPro" id="IPR036396">
    <property type="entry name" value="Cyt_P450_sf"/>
</dbReference>
<evidence type="ECO:0000313" key="10">
    <source>
        <dbReference type="Proteomes" id="UP000229498"/>
    </source>
</evidence>
<keyword evidence="3 8" id="KW-0479">Metal-binding</keyword>
<sequence length="418" mass="47302">MGRQGRIAHTMSVDFNPNAAETIVDPYPGLARLRADEPMHWNPVSRAWYLTRYDDVRAGFRDKRLSADRIRPFVEAQRDGPDGEEIGFLGEHISHWAVFNDPPRHTHLRGLMNKAFTTRRVEVLRAGVAEIVDGLIADWADGDEIDFHHRFAYPLPATVIALLLGVPQEDVDHLKRWSDALAQFVLTSKTNPEKYRVAAAALKEMNAYFGDFLEQRRRDPGELVTDGLISATDEGDRLTADELTASCILLLFAGHETTTQLLANGLHALIRHPDQMADFRENRHDAKFVKNAVEELLRFDGPSLTSPRIVAKDFELHGQVAKAGQRLWLWNAAANRDPAVFEDPERLNLRRPNADRHVTFGFGVHFCIGAPLAKLEAEVAFPILLERFSRFELVKPAQDWSDSYVSRGMTSLPVRVYR</sequence>
<accession>A0A2M9FXC6</accession>
<evidence type="ECO:0000256" key="8">
    <source>
        <dbReference type="RuleBase" id="RU000461"/>
    </source>
</evidence>
<dbReference type="AlphaFoldDB" id="A0A2M9FXC6"/>
<evidence type="ECO:0000313" key="9">
    <source>
        <dbReference type="EMBL" id="PJK28115.1"/>
    </source>
</evidence>
<evidence type="ECO:0000256" key="7">
    <source>
        <dbReference type="ARBA" id="ARBA00043906"/>
    </source>
</evidence>
<evidence type="ECO:0000256" key="1">
    <source>
        <dbReference type="ARBA" id="ARBA00010617"/>
    </source>
</evidence>
<evidence type="ECO:0000256" key="2">
    <source>
        <dbReference type="ARBA" id="ARBA00022617"/>
    </source>
</evidence>
<dbReference type="PANTHER" id="PTHR46696:SF1">
    <property type="entry name" value="CYTOCHROME P450 YJIB-RELATED"/>
    <property type="match status" value="1"/>
</dbReference>
<gene>
    <name evidence="9" type="ORF">CVT23_18965</name>
</gene>
<dbReference type="GO" id="GO:0020037">
    <property type="term" value="F:heme binding"/>
    <property type="evidence" value="ECO:0007669"/>
    <property type="project" value="InterPro"/>
</dbReference>
<name>A0A2M9FXC6_9PROT</name>
<dbReference type="PRINTS" id="PR00359">
    <property type="entry name" value="BP450"/>
</dbReference>
<evidence type="ECO:0000256" key="4">
    <source>
        <dbReference type="ARBA" id="ARBA00023002"/>
    </source>
</evidence>
<dbReference type="PROSITE" id="PS00086">
    <property type="entry name" value="CYTOCHROME_P450"/>
    <property type="match status" value="1"/>
</dbReference>
<evidence type="ECO:0000256" key="5">
    <source>
        <dbReference type="ARBA" id="ARBA00023004"/>
    </source>
</evidence>
<proteinExistence type="inferred from homology"/>
<dbReference type="Pfam" id="PF00067">
    <property type="entry name" value="p450"/>
    <property type="match status" value="1"/>
</dbReference>
<dbReference type="PANTHER" id="PTHR46696">
    <property type="entry name" value="P450, PUTATIVE (EUROFUNG)-RELATED"/>
    <property type="match status" value="1"/>
</dbReference>
<keyword evidence="4 8" id="KW-0560">Oxidoreductase</keyword>
<dbReference type="SUPFAM" id="SSF48264">
    <property type="entry name" value="Cytochrome P450"/>
    <property type="match status" value="1"/>
</dbReference>
<dbReference type="InterPro" id="IPR001128">
    <property type="entry name" value="Cyt_P450"/>
</dbReference>
<evidence type="ECO:0000256" key="6">
    <source>
        <dbReference type="ARBA" id="ARBA00023033"/>
    </source>
</evidence>
<reference evidence="9 10" key="1">
    <citation type="submission" date="2017-11" db="EMBL/GenBank/DDBJ databases">
        <title>Draft genome sequence of Rhizobiales bacterium SY3-13.</title>
        <authorList>
            <person name="Sun C."/>
        </authorList>
    </citation>
    <scope>NUCLEOTIDE SEQUENCE [LARGE SCALE GENOMIC DNA]</scope>
    <source>
        <strain evidence="9 10">SY3-13</strain>
    </source>
</reference>
<dbReference type="GO" id="GO:0004497">
    <property type="term" value="F:monooxygenase activity"/>
    <property type="evidence" value="ECO:0007669"/>
    <property type="project" value="UniProtKB-KW"/>
</dbReference>